<dbReference type="InterPro" id="IPR016024">
    <property type="entry name" value="ARM-type_fold"/>
</dbReference>
<keyword evidence="2" id="KW-1185">Reference proteome</keyword>
<proteinExistence type="predicted"/>
<comment type="caution">
    <text evidence="1">The sequence shown here is derived from an EMBL/GenBank/DDBJ whole genome shotgun (WGS) entry which is preliminary data.</text>
</comment>
<accession>A0ABT6X144</accession>
<sequence>MAHAEHPDPRVREQVAEELCSALMSPGSVSEGADLLATLARDHDVRVRASAVRVLRAHAFDHPVTGQAIAVNRDDPDPHVRLEVLSALARSGDATA</sequence>
<dbReference type="EMBL" id="JASCTH010000053">
    <property type="protein sequence ID" value="MDI6105732.1"/>
    <property type="molecule type" value="Genomic_DNA"/>
</dbReference>
<organism evidence="1 2">
    <name type="scientific">Actinoplanes sandaracinus</name>
    <dbReference type="NCBI Taxonomy" id="3045177"/>
    <lineage>
        <taxon>Bacteria</taxon>
        <taxon>Bacillati</taxon>
        <taxon>Actinomycetota</taxon>
        <taxon>Actinomycetes</taxon>
        <taxon>Micromonosporales</taxon>
        <taxon>Micromonosporaceae</taxon>
        <taxon>Actinoplanes</taxon>
    </lineage>
</organism>
<dbReference type="Proteomes" id="UP001241758">
    <property type="component" value="Unassembled WGS sequence"/>
</dbReference>
<dbReference type="RefSeq" id="WP_282767199.1">
    <property type="nucleotide sequence ID" value="NZ_JASCTH010000053.1"/>
</dbReference>
<reference evidence="1 2" key="1">
    <citation type="submission" date="2023-05" db="EMBL/GenBank/DDBJ databases">
        <title>Actinoplanes sp. NEAU-A12 genome sequencing.</title>
        <authorList>
            <person name="Wang Z.-S."/>
        </authorList>
    </citation>
    <scope>NUCLEOTIDE SEQUENCE [LARGE SCALE GENOMIC DNA]</scope>
    <source>
        <strain evidence="1 2">NEAU-A12</strain>
    </source>
</reference>
<name>A0ABT6X144_9ACTN</name>
<dbReference type="SUPFAM" id="SSF48371">
    <property type="entry name" value="ARM repeat"/>
    <property type="match status" value="1"/>
</dbReference>
<gene>
    <name evidence="1" type="ORF">QLQ12_44860</name>
</gene>
<evidence type="ECO:0000313" key="1">
    <source>
        <dbReference type="EMBL" id="MDI6105732.1"/>
    </source>
</evidence>
<dbReference type="InterPro" id="IPR011989">
    <property type="entry name" value="ARM-like"/>
</dbReference>
<protein>
    <recommendedName>
        <fullName evidence="3">HEAT repeat domain-containing protein</fullName>
    </recommendedName>
</protein>
<evidence type="ECO:0008006" key="3">
    <source>
        <dbReference type="Google" id="ProtNLM"/>
    </source>
</evidence>
<evidence type="ECO:0000313" key="2">
    <source>
        <dbReference type="Proteomes" id="UP001241758"/>
    </source>
</evidence>
<dbReference type="Gene3D" id="1.25.10.10">
    <property type="entry name" value="Leucine-rich Repeat Variant"/>
    <property type="match status" value="1"/>
</dbReference>